<gene>
    <name evidence="1" type="ORF">NA57DRAFT_56982</name>
</gene>
<dbReference type="OrthoDB" id="10254945at2759"/>
<dbReference type="Proteomes" id="UP000799772">
    <property type="component" value="Unassembled WGS sequence"/>
</dbReference>
<organism evidence="1 2">
    <name type="scientific">Rhizodiscina lignyota</name>
    <dbReference type="NCBI Taxonomy" id="1504668"/>
    <lineage>
        <taxon>Eukaryota</taxon>
        <taxon>Fungi</taxon>
        <taxon>Dikarya</taxon>
        <taxon>Ascomycota</taxon>
        <taxon>Pezizomycotina</taxon>
        <taxon>Dothideomycetes</taxon>
        <taxon>Pleosporomycetidae</taxon>
        <taxon>Aulographales</taxon>
        <taxon>Rhizodiscinaceae</taxon>
        <taxon>Rhizodiscina</taxon>
    </lineage>
</organism>
<protein>
    <submittedName>
        <fullName evidence="1">Uncharacterized protein</fullName>
    </submittedName>
</protein>
<comment type="caution">
    <text evidence="1">The sequence shown here is derived from an EMBL/GenBank/DDBJ whole genome shotgun (WGS) entry which is preliminary data.</text>
</comment>
<accession>A0A9P4IBP0</accession>
<name>A0A9P4IBP0_9PEZI</name>
<reference evidence="1" key="1">
    <citation type="journal article" date="2020" name="Stud. Mycol.">
        <title>101 Dothideomycetes genomes: a test case for predicting lifestyles and emergence of pathogens.</title>
        <authorList>
            <person name="Haridas S."/>
            <person name="Albert R."/>
            <person name="Binder M."/>
            <person name="Bloem J."/>
            <person name="Labutti K."/>
            <person name="Salamov A."/>
            <person name="Andreopoulos B."/>
            <person name="Baker S."/>
            <person name="Barry K."/>
            <person name="Bills G."/>
            <person name="Bluhm B."/>
            <person name="Cannon C."/>
            <person name="Castanera R."/>
            <person name="Culley D."/>
            <person name="Daum C."/>
            <person name="Ezra D."/>
            <person name="Gonzalez J."/>
            <person name="Henrissat B."/>
            <person name="Kuo A."/>
            <person name="Liang C."/>
            <person name="Lipzen A."/>
            <person name="Lutzoni F."/>
            <person name="Magnuson J."/>
            <person name="Mondo S."/>
            <person name="Nolan M."/>
            <person name="Ohm R."/>
            <person name="Pangilinan J."/>
            <person name="Park H.-J."/>
            <person name="Ramirez L."/>
            <person name="Alfaro M."/>
            <person name="Sun H."/>
            <person name="Tritt A."/>
            <person name="Yoshinaga Y."/>
            <person name="Zwiers L.-H."/>
            <person name="Turgeon B."/>
            <person name="Goodwin S."/>
            <person name="Spatafora J."/>
            <person name="Crous P."/>
            <person name="Grigoriev I."/>
        </authorList>
    </citation>
    <scope>NUCLEOTIDE SEQUENCE</scope>
    <source>
        <strain evidence="1">CBS 133067</strain>
    </source>
</reference>
<evidence type="ECO:0000313" key="1">
    <source>
        <dbReference type="EMBL" id="KAF2097799.1"/>
    </source>
</evidence>
<proteinExistence type="predicted"/>
<dbReference type="EMBL" id="ML978127">
    <property type="protein sequence ID" value="KAF2097799.1"/>
    <property type="molecule type" value="Genomic_DNA"/>
</dbReference>
<keyword evidence="2" id="KW-1185">Reference proteome</keyword>
<sequence>MVKWWVPLTNDPLPPATGHFQPPFATRSSGRNVVRARNMIDDMQPFVKFGFDANLDKRVFGVTRSYVAPTPGPVYPPHFPVTTNRLVSIKMHIAFLDFSRKVIRQRRLILNGEVEISPEHEQRVQFLFAVTIAHELVHALFMLRSGQVDHQYVEPYYANGDTYQDLGFAFEAHALSFAPQYIDLNDVRERHGHLRDRNEQYLLFWAFCRSSFPCAS</sequence>
<evidence type="ECO:0000313" key="2">
    <source>
        <dbReference type="Proteomes" id="UP000799772"/>
    </source>
</evidence>
<dbReference type="AlphaFoldDB" id="A0A9P4IBP0"/>